<evidence type="ECO:0000256" key="7">
    <source>
        <dbReference type="PIRSR" id="PIRSR617867-1"/>
    </source>
</evidence>
<dbReference type="PRINTS" id="PR00720">
    <property type="entry name" value="MAMMALPTPASE"/>
</dbReference>
<dbReference type="AlphaFoldDB" id="A0AAD5XMQ1"/>
<comment type="catalytic activity">
    <reaction evidence="6">
        <text>O-phospho-L-tyrosyl-[protein] + H2O = L-tyrosyl-[protein] + phosphate</text>
        <dbReference type="Rhea" id="RHEA:10684"/>
        <dbReference type="Rhea" id="RHEA-COMP:10136"/>
        <dbReference type="Rhea" id="RHEA-COMP:20101"/>
        <dbReference type="ChEBI" id="CHEBI:15377"/>
        <dbReference type="ChEBI" id="CHEBI:43474"/>
        <dbReference type="ChEBI" id="CHEBI:46858"/>
        <dbReference type="ChEBI" id="CHEBI:61978"/>
        <dbReference type="EC" id="3.1.3.48"/>
    </reaction>
</comment>
<evidence type="ECO:0000256" key="6">
    <source>
        <dbReference type="ARBA" id="ARBA00051722"/>
    </source>
</evidence>
<dbReference type="Pfam" id="PF01451">
    <property type="entry name" value="LMWPc"/>
    <property type="match status" value="1"/>
</dbReference>
<dbReference type="PANTHER" id="PTHR11717">
    <property type="entry name" value="LOW MOLECULAR WEIGHT PROTEIN TYROSINE PHOSPHATASE"/>
    <property type="match status" value="1"/>
</dbReference>
<keyword evidence="4" id="KW-0378">Hydrolase</keyword>
<dbReference type="CDD" id="cd16343">
    <property type="entry name" value="LMWPTP"/>
    <property type="match status" value="1"/>
</dbReference>
<keyword evidence="3" id="KW-0963">Cytoplasm</keyword>
<evidence type="ECO:0000256" key="2">
    <source>
        <dbReference type="ARBA" id="ARBA00011063"/>
    </source>
</evidence>
<dbReference type="InterPro" id="IPR050438">
    <property type="entry name" value="LMW_PTPase"/>
</dbReference>
<gene>
    <name evidence="9" type="ORF">HDU87_007603</name>
</gene>
<comment type="subcellular location">
    <subcellularLocation>
        <location evidence="1">Cytoplasm</location>
    </subcellularLocation>
</comment>
<dbReference type="Proteomes" id="UP001212152">
    <property type="component" value="Unassembled WGS sequence"/>
</dbReference>
<reference evidence="9" key="1">
    <citation type="submission" date="2020-05" db="EMBL/GenBank/DDBJ databases">
        <title>Phylogenomic resolution of chytrid fungi.</title>
        <authorList>
            <person name="Stajich J.E."/>
            <person name="Amses K."/>
            <person name="Simmons R."/>
            <person name="Seto K."/>
            <person name="Myers J."/>
            <person name="Bonds A."/>
            <person name="Quandt C.A."/>
            <person name="Barry K."/>
            <person name="Liu P."/>
            <person name="Grigoriev I."/>
            <person name="Longcore J.E."/>
            <person name="James T.Y."/>
        </authorList>
    </citation>
    <scope>NUCLEOTIDE SEQUENCE</scope>
    <source>
        <strain evidence="9">JEL0379</strain>
    </source>
</reference>
<evidence type="ECO:0000313" key="9">
    <source>
        <dbReference type="EMBL" id="KAJ3173442.1"/>
    </source>
</evidence>
<feature type="domain" description="Phosphotyrosine protein phosphatase I" evidence="8">
    <location>
        <begin position="1"/>
        <end position="133"/>
    </location>
</feature>
<dbReference type="InterPro" id="IPR017867">
    <property type="entry name" value="Tyr_phospatase_low_mol_wt"/>
</dbReference>
<dbReference type="EMBL" id="JADGJQ010000070">
    <property type="protein sequence ID" value="KAJ3173442.1"/>
    <property type="molecule type" value="Genomic_DNA"/>
</dbReference>
<dbReference type="GO" id="GO:0003993">
    <property type="term" value="F:acid phosphatase activity"/>
    <property type="evidence" value="ECO:0007669"/>
    <property type="project" value="InterPro"/>
</dbReference>
<accession>A0AAD5XMQ1</accession>
<keyword evidence="10" id="KW-1185">Reference proteome</keyword>
<evidence type="ECO:0000256" key="4">
    <source>
        <dbReference type="ARBA" id="ARBA00022801"/>
    </source>
</evidence>
<dbReference type="InterPro" id="IPR036196">
    <property type="entry name" value="Ptyr_pPase_sf"/>
</dbReference>
<evidence type="ECO:0000313" key="10">
    <source>
        <dbReference type="Proteomes" id="UP001212152"/>
    </source>
</evidence>
<feature type="active site" description="Proton donor" evidence="7">
    <location>
        <position position="107"/>
    </location>
</feature>
<proteinExistence type="inferred from homology"/>
<dbReference type="GO" id="GO:0004726">
    <property type="term" value="F:non-membrane spanning protein tyrosine phosphatase activity"/>
    <property type="evidence" value="ECO:0007669"/>
    <property type="project" value="InterPro"/>
</dbReference>
<dbReference type="FunFam" id="3.40.50.2300:FF:000105">
    <property type="entry name" value="Low molecular weight phosphotyrosine protein"/>
    <property type="match status" value="1"/>
</dbReference>
<evidence type="ECO:0000256" key="3">
    <source>
        <dbReference type="ARBA" id="ARBA00022490"/>
    </source>
</evidence>
<comment type="similarity">
    <text evidence="2">Belongs to the low molecular weight phosphotyrosine protein phosphatase family.</text>
</comment>
<dbReference type="Gene3D" id="3.40.50.2300">
    <property type="match status" value="1"/>
</dbReference>
<dbReference type="PRINTS" id="PR00719">
    <property type="entry name" value="LMWPTPASE"/>
</dbReference>
<dbReference type="InterPro" id="IPR023485">
    <property type="entry name" value="Ptyr_pPase"/>
</dbReference>
<evidence type="ECO:0000256" key="5">
    <source>
        <dbReference type="ARBA" id="ARBA00022912"/>
    </source>
</evidence>
<keyword evidence="5" id="KW-0904">Protein phosphatase</keyword>
<protein>
    <recommendedName>
        <fullName evidence="8">Phosphotyrosine protein phosphatase I domain-containing protein</fullName>
    </recommendedName>
</protein>
<organism evidence="9 10">
    <name type="scientific">Geranomyces variabilis</name>
    <dbReference type="NCBI Taxonomy" id="109894"/>
    <lineage>
        <taxon>Eukaryota</taxon>
        <taxon>Fungi</taxon>
        <taxon>Fungi incertae sedis</taxon>
        <taxon>Chytridiomycota</taxon>
        <taxon>Chytridiomycota incertae sedis</taxon>
        <taxon>Chytridiomycetes</taxon>
        <taxon>Spizellomycetales</taxon>
        <taxon>Powellomycetaceae</taxon>
        <taxon>Geranomyces</taxon>
    </lineage>
</organism>
<dbReference type="GO" id="GO:0005737">
    <property type="term" value="C:cytoplasm"/>
    <property type="evidence" value="ECO:0007669"/>
    <property type="project" value="UniProtKB-SubCell"/>
</dbReference>
<name>A0AAD5XMQ1_9FUNG</name>
<evidence type="ECO:0000256" key="1">
    <source>
        <dbReference type="ARBA" id="ARBA00004496"/>
    </source>
</evidence>
<dbReference type="SMART" id="SM00226">
    <property type="entry name" value="LMWPc"/>
    <property type="match status" value="1"/>
</dbReference>
<sequence>MAEAVFSHIINERGIADSFRVDSAGTAGYHVGDSPDNRSRATCLKHGVSMSHRGRQVHKDDFTQFDWILCMDESNLSNLKRIQPKGSTAQVQLFGEFDPQKTRIIEDPYYGGDDGFEFNYQQVVRCSEGFLAHLGFEKEA</sequence>
<dbReference type="InterPro" id="IPR002115">
    <property type="entry name" value="Tyr_Pase_low_mol_wt_mml"/>
</dbReference>
<dbReference type="PANTHER" id="PTHR11717:SF7">
    <property type="entry name" value="LOW MOLECULAR WEIGHT PHOSPHOTYROSINE PROTEIN PHOSPHATASE"/>
    <property type="match status" value="1"/>
</dbReference>
<comment type="caution">
    <text evidence="9">The sequence shown here is derived from an EMBL/GenBank/DDBJ whole genome shotgun (WGS) entry which is preliminary data.</text>
</comment>
<dbReference type="SUPFAM" id="SSF52788">
    <property type="entry name" value="Phosphotyrosine protein phosphatases I"/>
    <property type="match status" value="1"/>
</dbReference>
<evidence type="ECO:0000259" key="8">
    <source>
        <dbReference type="SMART" id="SM00226"/>
    </source>
</evidence>